<sequence length="194" mass="22443">MGIKDVVRCQWVAKYDVSDAMIKYHDQEWGHPLQGNDQLLFELLTLEVFQAGLSWEISLKKRSGLKTAFHNFDITQVARMTEEDRLALKNNPNIIRNGMKIAATITNAQAIKHIQDEFNSFSSYMWHFTKNDIIDHQVMANQDIPSQNTLSQIIAKDMKKRGFKFTGPVTVYSYLQGMGIINDHEITCEFKYHK</sequence>
<dbReference type="InterPro" id="IPR005019">
    <property type="entry name" value="Adenine_glyco"/>
</dbReference>
<organism evidence="1 2">
    <name type="scientific">Leuconostoc aquikimchii</name>
    <dbReference type="NCBI Taxonomy" id="3236804"/>
    <lineage>
        <taxon>Bacteria</taxon>
        <taxon>Bacillati</taxon>
        <taxon>Bacillota</taxon>
        <taxon>Bacilli</taxon>
        <taxon>Lactobacillales</taxon>
        <taxon>Lactobacillaceae</taxon>
        <taxon>Leuconostoc</taxon>
    </lineage>
</organism>
<keyword evidence="2" id="KW-1185">Reference proteome</keyword>
<name>A0ABV3S4J3_9LACO</name>
<gene>
    <name evidence="1" type="ORF">AB3K24_08520</name>
</gene>
<dbReference type="SUPFAM" id="SSF48150">
    <property type="entry name" value="DNA-glycosylase"/>
    <property type="match status" value="1"/>
</dbReference>
<dbReference type="InterPro" id="IPR011257">
    <property type="entry name" value="DNA_glycosylase"/>
</dbReference>
<dbReference type="InterPro" id="IPR052891">
    <property type="entry name" value="DNA-3mA_glycosylase"/>
</dbReference>
<dbReference type="RefSeq" id="WP_367975118.1">
    <property type="nucleotide sequence ID" value="NZ_JBFPEQ010000001.1"/>
</dbReference>
<proteinExistence type="predicted"/>
<protein>
    <submittedName>
        <fullName evidence="1">DNA-3-methyladenine glycosylase I</fullName>
    </submittedName>
</protein>
<accession>A0ABV3S4J3</accession>
<evidence type="ECO:0000313" key="1">
    <source>
        <dbReference type="EMBL" id="MEX0381392.1"/>
    </source>
</evidence>
<reference evidence="1 2" key="1">
    <citation type="submission" date="2024-07" db="EMBL/GenBank/DDBJ databases">
        <authorList>
            <person name="Yun M."/>
        </authorList>
    </citation>
    <scope>NUCLEOTIDE SEQUENCE [LARGE SCALE GENOMIC DNA]</scope>
    <source>
        <strain evidence="1 2">MS01</strain>
    </source>
</reference>
<dbReference type="PANTHER" id="PTHR30037:SF4">
    <property type="entry name" value="DNA-3-METHYLADENINE GLYCOSYLASE I"/>
    <property type="match status" value="1"/>
</dbReference>
<dbReference type="Gene3D" id="1.10.340.30">
    <property type="entry name" value="Hypothetical protein, domain 2"/>
    <property type="match status" value="1"/>
</dbReference>
<evidence type="ECO:0000313" key="2">
    <source>
        <dbReference type="Proteomes" id="UP001556617"/>
    </source>
</evidence>
<dbReference type="Proteomes" id="UP001556617">
    <property type="component" value="Unassembled WGS sequence"/>
</dbReference>
<dbReference type="PANTHER" id="PTHR30037">
    <property type="entry name" value="DNA-3-METHYLADENINE GLYCOSYLASE 1"/>
    <property type="match status" value="1"/>
</dbReference>
<comment type="caution">
    <text evidence="1">The sequence shown here is derived from an EMBL/GenBank/DDBJ whole genome shotgun (WGS) entry which is preliminary data.</text>
</comment>
<dbReference type="Pfam" id="PF03352">
    <property type="entry name" value="Adenine_glyco"/>
    <property type="match status" value="1"/>
</dbReference>
<dbReference type="EMBL" id="JBFPER010000001">
    <property type="protein sequence ID" value="MEX0381392.1"/>
    <property type="molecule type" value="Genomic_DNA"/>
</dbReference>